<evidence type="ECO:0008006" key="4">
    <source>
        <dbReference type="Google" id="ProtNLM"/>
    </source>
</evidence>
<feature type="transmembrane region" description="Helical" evidence="1">
    <location>
        <begin position="96"/>
        <end position="115"/>
    </location>
</feature>
<feature type="transmembrane region" description="Helical" evidence="1">
    <location>
        <begin position="36"/>
        <end position="56"/>
    </location>
</feature>
<feature type="transmembrane region" description="Helical" evidence="1">
    <location>
        <begin position="559"/>
        <end position="580"/>
    </location>
</feature>
<organism evidence="2 3">
    <name type="scientific">Apodospora peruviana</name>
    <dbReference type="NCBI Taxonomy" id="516989"/>
    <lineage>
        <taxon>Eukaryota</taxon>
        <taxon>Fungi</taxon>
        <taxon>Dikarya</taxon>
        <taxon>Ascomycota</taxon>
        <taxon>Pezizomycotina</taxon>
        <taxon>Sordariomycetes</taxon>
        <taxon>Sordariomycetidae</taxon>
        <taxon>Sordariales</taxon>
        <taxon>Lasiosphaeriaceae</taxon>
        <taxon>Apodospora</taxon>
    </lineage>
</organism>
<evidence type="ECO:0000256" key="1">
    <source>
        <dbReference type="SAM" id="Phobius"/>
    </source>
</evidence>
<dbReference type="PANTHER" id="PTHR35041">
    <property type="entry name" value="MEDIATOR OF RNA POLYMERASE II TRANSCRIPTION SUBUNIT 1"/>
    <property type="match status" value="1"/>
</dbReference>
<proteinExistence type="predicted"/>
<keyword evidence="1" id="KW-0472">Membrane</keyword>
<keyword evidence="3" id="KW-1185">Reference proteome</keyword>
<gene>
    <name evidence="2" type="ORF">B0H66DRAFT_476262</name>
</gene>
<reference evidence="2" key="1">
    <citation type="journal article" date="2023" name="Mol. Phylogenet. Evol.">
        <title>Genome-scale phylogeny and comparative genomics of the fungal order Sordariales.</title>
        <authorList>
            <person name="Hensen N."/>
            <person name="Bonometti L."/>
            <person name="Westerberg I."/>
            <person name="Brannstrom I.O."/>
            <person name="Guillou S."/>
            <person name="Cros-Aarteil S."/>
            <person name="Calhoun S."/>
            <person name="Haridas S."/>
            <person name="Kuo A."/>
            <person name="Mondo S."/>
            <person name="Pangilinan J."/>
            <person name="Riley R."/>
            <person name="LaButti K."/>
            <person name="Andreopoulos B."/>
            <person name="Lipzen A."/>
            <person name="Chen C."/>
            <person name="Yan M."/>
            <person name="Daum C."/>
            <person name="Ng V."/>
            <person name="Clum A."/>
            <person name="Steindorff A."/>
            <person name="Ohm R.A."/>
            <person name="Martin F."/>
            <person name="Silar P."/>
            <person name="Natvig D.O."/>
            <person name="Lalanne C."/>
            <person name="Gautier V."/>
            <person name="Ament-Velasquez S.L."/>
            <person name="Kruys A."/>
            <person name="Hutchinson M.I."/>
            <person name="Powell A.J."/>
            <person name="Barry K."/>
            <person name="Miller A.N."/>
            <person name="Grigoriev I.V."/>
            <person name="Debuchy R."/>
            <person name="Gladieux P."/>
            <person name="Hiltunen Thoren M."/>
            <person name="Johannesson H."/>
        </authorList>
    </citation>
    <scope>NUCLEOTIDE SEQUENCE</scope>
    <source>
        <strain evidence="2">CBS 118394</strain>
    </source>
</reference>
<dbReference type="Proteomes" id="UP001283341">
    <property type="component" value="Unassembled WGS sequence"/>
</dbReference>
<comment type="caution">
    <text evidence="2">The sequence shown here is derived from an EMBL/GenBank/DDBJ whole genome shotgun (WGS) entry which is preliminary data.</text>
</comment>
<evidence type="ECO:0000313" key="3">
    <source>
        <dbReference type="Proteomes" id="UP001283341"/>
    </source>
</evidence>
<feature type="transmembrane region" description="Helical" evidence="1">
    <location>
        <begin position="68"/>
        <end position="90"/>
    </location>
</feature>
<reference evidence="2" key="2">
    <citation type="submission" date="2023-06" db="EMBL/GenBank/DDBJ databases">
        <authorList>
            <consortium name="Lawrence Berkeley National Laboratory"/>
            <person name="Haridas S."/>
            <person name="Hensen N."/>
            <person name="Bonometti L."/>
            <person name="Westerberg I."/>
            <person name="Brannstrom I.O."/>
            <person name="Guillou S."/>
            <person name="Cros-Aarteil S."/>
            <person name="Calhoun S."/>
            <person name="Kuo A."/>
            <person name="Mondo S."/>
            <person name="Pangilinan J."/>
            <person name="Riley R."/>
            <person name="Labutti K."/>
            <person name="Andreopoulos B."/>
            <person name="Lipzen A."/>
            <person name="Chen C."/>
            <person name="Yanf M."/>
            <person name="Daum C."/>
            <person name="Ng V."/>
            <person name="Clum A."/>
            <person name="Steindorff A."/>
            <person name="Ohm R."/>
            <person name="Martin F."/>
            <person name="Silar P."/>
            <person name="Natvig D."/>
            <person name="Lalanne C."/>
            <person name="Gautier V."/>
            <person name="Ament-Velasquez S.L."/>
            <person name="Kruys A."/>
            <person name="Hutchinson M.I."/>
            <person name="Powell A.J."/>
            <person name="Barry K."/>
            <person name="Miller A.N."/>
            <person name="Grigoriev I.V."/>
            <person name="Debuchy R."/>
            <person name="Gladieux P."/>
            <person name="Thoren M.H."/>
            <person name="Johannesson H."/>
        </authorList>
    </citation>
    <scope>NUCLEOTIDE SEQUENCE</scope>
    <source>
        <strain evidence="2">CBS 118394</strain>
    </source>
</reference>
<protein>
    <recommendedName>
        <fullName evidence="4">Formylmethionine deformylase-like protein</fullName>
    </recommendedName>
</protein>
<dbReference type="EMBL" id="JAUEDM010000004">
    <property type="protein sequence ID" value="KAK3319141.1"/>
    <property type="molecule type" value="Genomic_DNA"/>
</dbReference>
<accession>A0AAE0M4K4</accession>
<dbReference type="PANTHER" id="PTHR35041:SF3">
    <property type="entry name" value="FORMYLMETHIONINE DEFORMYLASE-LIKE PROTEIN"/>
    <property type="match status" value="1"/>
</dbReference>
<name>A0AAE0M4K4_9PEZI</name>
<keyword evidence="1" id="KW-0812">Transmembrane</keyword>
<keyword evidence="1" id="KW-1133">Transmembrane helix</keyword>
<sequence>MFIYFIFGFACAIGHHAFYASLNGKPANDQFLMLRYGTVLAFASKAGLSVAVIVAFQQRVWTTVRRRVMSIAALDSLFAATEDLIALLNWELFKNARIAILLAVFVWVSPLVVILTSNTLLVEPRTIVTNTTCPGVRTLNFSFEDTADWRKPARIDQLFEIPASLWNTTKPEGADPPEGWFDYYTAPSPSFQRTATIGAFLEQAVMRKNAQVETCGSGWNCTFEINFTAPAYKCTELASGVGSKPVNLTQESGGSIAAPFDTDILLPKGKYSYYAFTSGGEYSTTQMKDVGIGGKPISDPPYPKNFGALRTEPVVWIGYSNIADPSKPVPQNPSDPGWDTAFIPSLFACENYESHYVVTFNYTDAMQSTKVTNLTFLRPVVNTTYLPHIDADDGTADNVTANPESNYIFPQDVARYRRTAAYHSLGFMLRYFLNGTIEMEDRSLVNPVANTNAIQTKLIDPKSNYFPRPGLAGLVQNFYEEIIMSMLGNPQFVAVVWAAKPDQQSGGGKTFLPFDEDEELETAHGDDGDADEDDGERFLYPCTKSRTANMYHYNVRDLWIVYTIAILMSLVGVVFGAMAISAEEGGKVRDTLFSSIVAATRGPALDKVRWEKHDGSFLVGDDGNDGGSVHVAEDVKKLRAGYGLLARGEGFGSSVIGLSASSASSLRQSIKRGGYYYGFGLEGDVQQIRVRRGSTVF</sequence>
<evidence type="ECO:0000313" key="2">
    <source>
        <dbReference type="EMBL" id="KAK3319141.1"/>
    </source>
</evidence>
<dbReference type="AlphaFoldDB" id="A0AAE0M4K4"/>